<feature type="compositionally biased region" description="Polar residues" evidence="1">
    <location>
        <begin position="1"/>
        <end position="16"/>
    </location>
</feature>
<dbReference type="AlphaFoldDB" id="A0A653AIM6"/>
<feature type="region of interest" description="Disordered" evidence="1">
    <location>
        <begin position="1"/>
        <end position="20"/>
    </location>
</feature>
<protein>
    <submittedName>
        <fullName evidence="3">Uncharacterized protein</fullName>
    </submittedName>
</protein>
<accession>A0A653AIM6</accession>
<keyword evidence="2" id="KW-0812">Transmembrane</keyword>
<organism evidence="3">
    <name type="scientific">Uncultured Desulfatiglans sp</name>
    <dbReference type="NCBI Taxonomy" id="1748965"/>
    <lineage>
        <taxon>Bacteria</taxon>
        <taxon>Pseudomonadati</taxon>
        <taxon>Thermodesulfobacteriota</taxon>
        <taxon>Desulfobacteria</taxon>
        <taxon>Desulfatiglandales</taxon>
        <taxon>Desulfatiglandaceae</taxon>
        <taxon>Desulfatiglans</taxon>
        <taxon>environmental samples</taxon>
    </lineage>
</organism>
<evidence type="ECO:0000313" key="3">
    <source>
        <dbReference type="EMBL" id="VBB47922.1"/>
    </source>
</evidence>
<gene>
    <name evidence="3" type="ORF">TRIP_B50717</name>
</gene>
<feature type="transmembrane region" description="Helical" evidence="2">
    <location>
        <begin position="26"/>
        <end position="46"/>
    </location>
</feature>
<feature type="region of interest" description="Disordered" evidence="1">
    <location>
        <begin position="63"/>
        <end position="110"/>
    </location>
</feature>
<feature type="compositionally biased region" description="Basic and acidic residues" evidence="1">
    <location>
        <begin position="80"/>
        <end position="94"/>
    </location>
</feature>
<keyword evidence="2" id="KW-1133">Transmembrane helix</keyword>
<sequence length="318" mass="36337">MTDSEPFSKENTTLPGKNQMKKGLRFPWLTILALLAIGLGVGYYFYSHQRPPNQHRAVIETAVQEEQPPTEAKPEQASGPEERATPEELGHETPESPATQEPAAGEPEPDPCDILFSRLQNYCEYLNGTEYFQRLSPQTDAYERFQAVLKQLADHPPVPAGETGSPRILLANLYHFFRTLKAQDLRLAKEILANEPDSIEDTFDMLFSWLMLNAPCGDPDGIRPSFEVTYTYAVFFANTVGGRAYLFRRPPSVRLVVQYYALMVIYEADQRKANSHGVDLLPLLAPLRNEISRFNDLIFQQQYLTNLDRIEYEYQRLR</sequence>
<dbReference type="EMBL" id="UPXX01000032">
    <property type="protein sequence ID" value="VBB47922.1"/>
    <property type="molecule type" value="Genomic_DNA"/>
</dbReference>
<name>A0A653AIM6_UNCDX</name>
<evidence type="ECO:0000256" key="2">
    <source>
        <dbReference type="SAM" id="Phobius"/>
    </source>
</evidence>
<keyword evidence="2" id="KW-0472">Membrane</keyword>
<reference evidence="3" key="1">
    <citation type="submission" date="2018-07" db="EMBL/GenBank/DDBJ databases">
        <authorList>
            <consortium name="Genoscope - CEA"/>
            <person name="William W."/>
        </authorList>
    </citation>
    <scope>NUCLEOTIDE SEQUENCE</scope>
    <source>
        <strain evidence="3">IK1</strain>
    </source>
</reference>
<evidence type="ECO:0000256" key="1">
    <source>
        <dbReference type="SAM" id="MobiDB-lite"/>
    </source>
</evidence>
<proteinExistence type="predicted"/>